<dbReference type="SMART" id="SM00382">
    <property type="entry name" value="AAA"/>
    <property type="match status" value="1"/>
</dbReference>
<feature type="transmembrane region" description="Helical" evidence="7">
    <location>
        <begin position="76"/>
        <end position="100"/>
    </location>
</feature>
<evidence type="ECO:0000259" key="8">
    <source>
        <dbReference type="PROSITE" id="PS50893"/>
    </source>
</evidence>
<dbReference type="InterPro" id="IPR036640">
    <property type="entry name" value="ABC1_TM_sf"/>
</dbReference>
<proteinExistence type="predicted"/>
<dbReference type="PANTHER" id="PTHR43394">
    <property type="entry name" value="ATP-DEPENDENT PERMEASE MDL1, MITOCHONDRIAL"/>
    <property type="match status" value="1"/>
</dbReference>
<accession>A0ABT1HRK9</accession>
<keyword evidence="5 7" id="KW-1133">Transmembrane helix</keyword>
<dbReference type="Proteomes" id="UP001205311">
    <property type="component" value="Unassembled WGS sequence"/>
</dbReference>
<dbReference type="Pfam" id="PF00005">
    <property type="entry name" value="ABC_tran"/>
    <property type="match status" value="1"/>
</dbReference>
<dbReference type="PANTHER" id="PTHR43394:SF1">
    <property type="entry name" value="ATP-BINDING CASSETTE SUB-FAMILY B MEMBER 10, MITOCHONDRIAL"/>
    <property type="match status" value="1"/>
</dbReference>
<dbReference type="InterPro" id="IPR027417">
    <property type="entry name" value="P-loop_NTPase"/>
</dbReference>
<evidence type="ECO:0000259" key="9">
    <source>
        <dbReference type="PROSITE" id="PS50929"/>
    </source>
</evidence>
<keyword evidence="4 10" id="KW-0067">ATP-binding</keyword>
<name>A0ABT1HRK9_STRSD</name>
<organism evidence="10 11">
    <name type="scientific">Streptoalloteichus tenebrarius (strain ATCC 17920 / DSM 40477 / JCM 4838 / CBS 697.72 / NBRC 16177 / NCIMB 11028 / NRRL B-12390 / A12253. 1 / ISP 5477)</name>
    <name type="common">Streptomyces tenebrarius</name>
    <dbReference type="NCBI Taxonomy" id="1933"/>
    <lineage>
        <taxon>Bacteria</taxon>
        <taxon>Bacillati</taxon>
        <taxon>Actinomycetota</taxon>
        <taxon>Actinomycetes</taxon>
        <taxon>Pseudonocardiales</taxon>
        <taxon>Pseudonocardiaceae</taxon>
        <taxon>Streptoalloteichus</taxon>
    </lineage>
</organism>
<feature type="domain" description="ABC transporter" evidence="8">
    <location>
        <begin position="376"/>
        <end position="617"/>
    </location>
</feature>
<dbReference type="Gene3D" id="1.20.1560.10">
    <property type="entry name" value="ABC transporter type 1, transmembrane domain"/>
    <property type="match status" value="1"/>
</dbReference>
<keyword evidence="2 7" id="KW-0812">Transmembrane</keyword>
<dbReference type="SUPFAM" id="SSF90123">
    <property type="entry name" value="ABC transporter transmembrane region"/>
    <property type="match status" value="1"/>
</dbReference>
<feature type="transmembrane region" description="Helical" evidence="7">
    <location>
        <begin position="195"/>
        <end position="217"/>
    </location>
</feature>
<dbReference type="Gene3D" id="3.40.50.300">
    <property type="entry name" value="P-loop containing nucleotide triphosphate hydrolases"/>
    <property type="match status" value="1"/>
</dbReference>
<dbReference type="InterPro" id="IPR011527">
    <property type="entry name" value="ABC1_TM_dom"/>
</dbReference>
<dbReference type="SUPFAM" id="SSF52540">
    <property type="entry name" value="P-loop containing nucleoside triphosphate hydrolases"/>
    <property type="match status" value="1"/>
</dbReference>
<sequence>MAGAELVVPAWRSLDDDVRSASFWRMARDLPRLTGHALALVRTTSRRWALAVLGLQLLSGALVVLMMAAAREFFSALVASGLVVGNLVHVAPTLVGVGLVMGASKLVGALTSACRSRLGPRIEQRAELRLLGLTTRAPLELFDEPRWFDAMSRARDRGVSSAPVVVDQALALSGALVTVTAAVGAVAFVSPALAVLVLVSSLPGAWAAVRSAQLAYVSRRRTTTLRRRKWVLSDLLANRRAAPEIRANQLQDHLLGLVEEITTRDMGERLEVSRRQALQRFVGQVAGGAALCVLYLALVLLVRHDALSLASASAALVVIRSGRRSLNRAALTVRTLYEHGLYLADFFRFCSETENRAREEEDEAEPVPLPHDCATLALKGVSFTYPGSEAPSLRDVDLELRRGEIVALVGDNGSGKTTLAKLVAGLYRPGSGALHWDDVDLGTLPLSALSERVTLVAQDHTRWPLTARDNIAIGRPSREATDELVVRAARQARVDPVLSSLRHGYATLLSRQFTDGADLSGGQWQRLALARAFYRDAHLLVLDEPTASLDPRTERHVFEELRALAARGRSVLLVTHSMRMAASAHRIVVLDGGRLIEEGPHDALMEKGGKYAAMVGAAAGSSDGSTAVAPRP</sequence>
<comment type="subcellular location">
    <subcellularLocation>
        <location evidence="1">Cell membrane</location>
        <topology evidence="1">Multi-pass membrane protein</topology>
    </subcellularLocation>
</comment>
<dbReference type="EMBL" id="JAMTCP010000007">
    <property type="protein sequence ID" value="MCP2258161.1"/>
    <property type="molecule type" value="Genomic_DNA"/>
</dbReference>
<evidence type="ECO:0000313" key="11">
    <source>
        <dbReference type="Proteomes" id="UP001205311"/>
    </source>
</evidence>
<gene>
    <name evidence="10" type="ORF">LX15_001855</name>
</gene>
<dbReference type="InterPro" id="IPR003439">
    <property type="entry name" value="ABC_transporter-like_ATP-bd"/>
</dbReference>
<reference evidence="10 11" key="1">
    <citation type="submission" date="2022-06" db="EMBL/GenBank/DDBJ databases">
        <title>Genomic Encyclopedia of Archaeal and Bacterial Type Strains, Phase II (KMG-II): from individual species to whole genera.</title>
        <authorList>
            <person name="Goeker M."/>
        </authorList>
    </citation>
    <scope>NUCLEOTIDE SEQUENCE [LARGE SCALE GENOMIC DNA]</scope>
    <source>
        <strain evidence="10 11">DSM 40477</strain>
    </source>
</reference>
<evidence type="ECO:0000256" key="4">
    <source>
        <dbReference type="ARBA" id="ARBA00022840"/>
    </source>
</evidence>
<evidence type="ECO:0000313" key="10">
    <source>
        <dbReference type="EMBL" id="MCP2258161.1"/>
    </source>
</evidence>
<feature type="transmembrane region" description="Helical" evidence="7">
    <location>
        <begin position="281"/>
        <end position="302"/>
    </location>
</feature>
<keyword evidence="3" id="KW-0547">Nucleotide-binding</keyword>
<dbReference type="PROSITE" id="PS50929">
    <property type="entry name" value="ABC_TM1F"/>
    <property type="match status" value="1"/>
</dbReference>
<evidence type="ECO:0000256" key="3">
    <source>
        <dbReference type="ARBA" id="ARBA00022741"/>
    </source>
</evidence>
<evidence type="ECO:0000256" key="1">
    <source>
        <dbReference type="ARBA" id="ARBA00004651"/>
    </source>
</evidence>
<keyword evidence="6 7" id="KW-0472">Membrane</keyword>
<comment type="caution">
    <text evidence="10">The sequence shown here is derived from an EMBL/GenBank/DDBJ whole genome shotgun (WGS) entry which is preliminary data.</text>
</comment>
<keyword evidence="11" id="KW-1185">Reference proteome</keyword>
<dbReference type="InterPro" id="IPR039421">
    <property type="entry name" value="Type_1_exporter"/>
</dbReference>
<dbReference type="PROSITE" id="PS00211">
    <property type="entry name" value="ABC_TRANSPORTER_1"/>
    <property type="match status" value="1"/>
</dbReference>
<feature type="domain" description="ABC transmembrane type-1" evidence="9">
    <location>
        <begin position="50"/>
        <end position="338"/>
    </location>
</feature>
<evidence type="ECO:0000256" key="6">
    <source>
        <dbReference type="ARBA" id="ARBA00023136"/>
    </source>
</evidence>
<evidence type="ECO:0000256" key="5">
    <source>
        <dbReference type="ARBA" id="ARBA00022989"/>
    </source>
</evidence>
<dbReference type="InterPro" id="IPR003593">
    <property type="entry name" value="AAA+_ATPase"/>
</dbReference>
<feature type="transmembrane region" description="Helical" evidence="7">
    <location>
        <begin position="169"/>
        <end position="189"/>
    </location>
</feature>
<dbReference type="GO" id="GO:0005524">
    <property type="term" value="F:ATP binding"/>
    <property type="evidence" value="ECO:0007669"/>
    <property type="project" value="UniProtKB-KW"/>
</dbReference>
<dbReference type="PROSITE" id="PS50893">
    <property type="entry name" value="ABC_TRANSPORTER_2"/>
    <property type="match status" value="1"/>
</dbReference>
<feature type="transmembrane region" description="Helical" evidence="7">
    <location>
        <begin position="48"/>
        <end position="70"/>
    </location>
</feature>
<evidence type="ECO:0000256" key="2">
    <source>
        <dbReference type="ARBA" id="ARBA00022692"/>
    </source>
</evidence>
<dbReference type="InterPro" id="IPR017871">
    <property type="entry name" value="ABC_transporter-like_CS"/>
</dbReference>
<protein>
    <submittedName>
        <fullName evidence="10">ATP-binding cassette, subfamily B</fullName>
    </submittedName>
</protein>
<evidence type="ECO:0000256" key="7">
    <source>
        <dbReference type="SAM" id="Phobius"/>
    </source>
</evidence>